<reference evidence="1" key="1">
    <citation type="submission" date="2020-03" db="EMBL/GenBank/DDBJ databases">
        <title>The deep terrestrial virosphere.</title>
        <authorList>
            <person name="Holmfeldt K."/>
            <person name="Nilsson E."/>
            <person name="Simone D."/>
            <person name="Lopez-Fernandez M."/>
            <person name="Wu X."/>
            <person name="de Brujin I."/>
            <person name="Lundin D."/>
            <person name="Andersson A."/>
            <person name="Bertilsson S."/>
            <person name="Dopson M."/>
        </authorList>
    </citation>
    <scope>NUCLEOTIDE SEQUENCE</scope>
    <source>
        <strain evidence="1">MM171B00540</strain>
    </source>
</reference>
<organism evidence="1">
    <name type="scientific">viral metagenome</name>
    <dbReference type="NCBI Taxonomy" id="1070528"/>
    <lineage>
        <taxon>unclassified sequences</taxon>
        <taxon>metagenomes</taxon>
        <taxon>organismal metagenomes</taxon>
    </lineage>
</organism>
<gene>
    <name evidence="1" type="ORF">MM171B00540_0010</name>
</gene>
<evidence type="ECO:0000313" key="1">
    <source>
        <dbReference type="EMBL" id="QJB03871.1"/>
    </source>
</evidence>
<accession>A0A6M3M7S2</accession>
<dbReference type="EMBL" id="MT143864">
    <property type="protein sequence ID" value="QJB03871.1"/>
    <property type="molecule type" value="Genomic_DNA"/>
</dbReference>
<name>A0A6M3M7S2_9ZZZZ</name>
<proteinExistence type="predicted"/>
<dbReference type="AlphaFoldDB" id="A0A6M3M7S2"/>
<protein>
    <submittedName>
        <fullName evidence="1">Uncharacterized protein</fullName>
    </submittedName>
</protein>
<sequence length="133" mass="15754">MAIVDLDKLLEEQEPVQFSLFGKKYTIPDTSYGLSRDLDRIKKRILSSASEEDNETILNLSTELIMRVVPEITKKTLEKAKGIQIRRINSLINEVLSGETLIEEREKEILYYRDKYKDEFRKKEQRTEENERK</sequence>